<dbReference type="Gene3D" id="3.60.20.30">
    <property type="entry name" value="(Glycosyl)asparaginase"/>
    <property type="match status" value="1"/>
</dbReference>
<sequence length="319" mass="33612">MSVNQVQPKLIIHGGAGSSLKGKGGADAVRQSLYKIIEEVYSSLLAGTNACDAVVRGCQLLEDEPRFNAGTGSVLQSDGQIRMSAALMDGKSQRFSGVINVSRVQNPIHLAQTLQDSTDRVLSDHGATELLRELNSPVYNPLTDLRLQEWIQERQDNFNKTMAGVVAEKEVVTASDTGRGTIGVVALDSQGCLAVGTSTGGKGFERIGRVSDSAMPAGNYASPKAAVSCTGIGEDIIDECLAARIVVRVTDGLPLSESMQRSLQEAKDNQRDLGAIAIDSTGTIAWGKTCEVLLAAYHTGEKIGDTLDGEEAALTGFAS</sequence>
<dbReference type="InterPro" id="IPR000246">
    <property type="entry name" value="Peptidase_T2"/>
</dbReference>
<protein>
    <submittedName>
        <fullName evidence="4">Isoaspartyl peptidase</fullName>
    </submittedName>
</protein>
<accession>A0A6B3NN78</accession>
<dbReference type="PANTHER" id="PTHR10188:SF6">
    <property type="entry name" value="N(4)-(BETA-N-ACETYLGLUCOSAMINYL)-L-ASPARAGINASE"/>
    <property type="match status" value="1"/>
</dbReference>
<dbReference type="AlphaFoldDB" id="A0A6B3NN78"/>
<dbReference type="InterPro" id="IPR029055">
    <property type="entry name" value="Ntn_hydrolases_N"/>
</dbReference>
<gene>
    <name evidence="4" type="ORF">F6J89_30385</name>
</gene>
<comment type="caution">
    <text evidence="4">The sequence shown here is derived from an EMBL/GenBank/DDBJ whole genome shotgun (WGS) entry which is preliminary data.</text>
</comment>
<name>A0A6B3NN78_9CYAN</name>
<dbReference type="SUPFAM" id="SSF56235">
    <property type="entry name" value="N-terminal nucleophile aminohydrolases (Ntn hydrolases)"/>
    <property type="match status" value="1"/>
</dbReference>
<dbReference type="PANTHER" id="PTHR10188">
    <property type="entry name" value="L-ASPARAGINASE"/>
    <property type="match status" value="1"/>
</dbReference>
<dbReference type="GO" id="GO:0016811">
    <property type="term" value="F:hydrolase activity, acting on carbon-nitrogen (but not peptide) bonds, in linear amides"/>
    <property type="evidence" value="ECO:0007669"/>
    <property type="project" value="UniProtKB-ARBA"/>
</dbReference>
<dbReference type="EMBL" id="JAAHFQ010000942">
    <property type="protein sequence ID" value="NER31802.1"/>
    <property type="molecule type" value="Genomic_DNA"/>
</dbReference>
<feature type="binding site" evidence="2">
    <location>
        <begin position="209"/>
        <end position="212"/>
    </location>
    <ligand>
        <name>substrate</name>
    </ligand>
</feature>
<evidence type="ECO:0000256" key="1">
    <source>
        <dbReference type="PIRSR" id="PIRSR600246-1"/>
    </source>
</evidence>
<dbReference type="CDD" id="cd14949">
    <property type="entry name" value="Asparaginase_2_like_3"/>
    <property type="match status" value="1"/>
</dbReference>
<dbReference type="Pfam" id="PF01112">
    <property type="entry name" value="Asparaginase_2"/>
    <property type="match status" value="1"/>
</dbReference>
<reference evidence="4" key="1">
    <citation type="submission" date="2019-11" db="EMBL/GenBank/DDBJ databases">
        <title>Genomic insights into an expanded diversity of filamentous marine cyanobacteria reveals the extraordinary biosynthetic potential of Moorea and Okeania.</title>
        <authorList>
            <person name="Ferreira Leao T."/>
            <person name="Wang M."/>
            <person name="Moss N."/>
            <person name="Da Silva R."/>
            <person name="Sanders J."/>
            <person name="Nurk S."/>
            <person name="Gurevich A."/>
            <person name="Humphrey G."/>
            <person name="Reher R."/>
            <person name="Zhu Q."/>
            <person name="Belda-Ferre P."/>
            <person name="Glukhov E."/>
            <person name="Rex R."/>
            <person name="Dorrestein P.C."/>
            <person name="Knight R."/>
            <person name="Pevzner P."/>
            <person name="Gerwick W.H."/>
            <person name="Gerwick L."/>
        </authorList>
    </citation>
    <scope>NUCLEOTIDE SEQUENCE</scope>
    <source>
        <strain evidence="4">SIO1C4</strain>
    </source>
</reference>
<proteinExistence type="predicted"/>
<feature type="active site" description="Nucleophile" evidence="1">
    <location>
        <position position="181"/>
    </location>
</feature>
<feature type="binding site" evidence="2">
    <location>
        <begin position="230"/>
        <end position="233"/>
    </location>
    <ligand>
        <name>substrate</name>
    </ligand>
</feature>
<organism evidence="4">
    <name type="scientific">Symploca sp. SIO1C4</name>
    <dbReference type="NCBI Taxonomy" id="2607765"/>
    <lineage>
        <taxon>Bacteria</taxon>
        <taxon>Bacillati</taxon>
        <taxon>Cyanobacteriota</taxon>
        <taxon>Cyanophyceae</taxon>
        <taxon>Coleofasciculales</taxon>
        <taxon>Coleofasciculaceae</taxon>
        <taxon>Symploca</taxon>
    </lineage>
</organism>
<evidence type="ECO:0000313" key="4">
    <source>
        <dbReference type="EMBL" id="NER31802.1"/>
    </source>
</evidence>
<feature type="site" description="Cleavage; by autolysis" evidence="3">
    <location>
        <begin position="180"/>
        <end position="181"/>
    </location>
</feature>
<evidence type="ECO:0000256" key="2">
    <source>
        <dbReference type="PIRSR" id="PIRSR600246-2"/>
    </source>
</evidence>
<evidence type="ECO:0000256" key="3">
    <source>
        <dbReference type="PIRSR" id="PIRSR600246-3"/>
    </source>
</evidence>